<dbReference type="EMBL" id="SNRX01000001">
    <property type="protein sequence ID" value="KAA6303731.1"/>
    <property type="molecule type" value="Genomic_DNA"/>
</dbReference>
<gene>
    <name evidence="1" type="ORF">EZS26_000282</name>
</gene>
<reference evidence="1 2" key="1">
    <citation type="submission" date="2019-03" db="EMBL/GenBank/DDBJ databases">
        <title>Single cell metagenomics reveals metabolic interactions within the superorganism composed of flagellate Streblomastix strix and complex community of Bacteroidetes bacteria on its surface.</title>
        <authorList>
            <person name="Treitli S.C."/>
            <person name="Kolisko M."/>
            <person name="Husnik F."/>
            <person name="Keeling P."/>
            <person name="Hampl V."/>
        </authorList>
    </citation>
    <scope>NUCLEOTIDE SEQUENCE [LARGE SCALE GENOMIC DNA]</scope>
    <source>
        <strain evidence="1">St1</strain>
    </source>
</reference>
<organism evidence="1 2">
    <name type="scientific">Candidatus Ordinivivax streblomastigis</name>
    <dbReference type="NCBI Taxonomy" id="2540710"/>
    <lineage>
        <taxon>Bacteria</taxon>
        <taxon>Pseudomonadati</taxon>
        <taxon>Bacteroidota</taxon>
        <taxon>Bacteroidia</taxon>
        <taxon>Bacteroidales</taxon>
        <taxon>Candidatus Ordinivivax</taxon>
    </lineage>
</organism>
<dbReference type="Proteomes" id="UP000324575">
    <property type="component" value="Unassembled WGS sequence"/>
</dbReference>
<protein>
    <submittedName>
        <fullName evidence="1">Uncharacterized protein</fullName>
    </submittedName>
</protein>
<comment type="caution">
    <text evidence="1">The sequence shown here is derived from an EMBL/GenBank/DDBJ whole genome shotgun (WGS) entry which is preliminary data.</text>
</comment>
<evidence type="ECO:0000313" key="1">
    <source>
        <dbReference type="EMBL" id="KAA6303731.1"/>
    </source>
</evidence>
<name>A0A5M8P5M8_9BACT</name>
<sequence length="120" mass="13871">MQIKWKELVIGNMKIFWNFLYAICRKISNIVPRLAIINYKNKFGYCAKDVKIAYPILCTKPENVFLYENTNIWADSKFIISSAKFIMKKNVDAAQGLTVVTGNHKSLPGFWYKDLTGKLI</sequence>
<accession>A0A5M8P5M8</accession>
<proteinExistence type="predicted"/>
<dbReference type="AlphaFoldDB" id="A0A5M8P5M8"/>
<evidence type="ECO:0000313" key="2">
    <source>
        <dbReference type="Proteomes" id="UP000324575"/>
    </source>
</evidence>